<feature type="signal peptide" evidence="1">
    <location>
        <begin position="1"/>
        <end position="19"/>
    </location>
</feature>
<protein>
    <recommendedName>
        <fullName evidence="4">Secreted protein</fullName>
    </recommendedName>
</protein>
<dbReference type="EMBL" id="KV453910">
    <property type="protein sequence ID" value="ODV80755.1"/>
    <property type="molecule type" value="Genomic_DNA"/>
</dbReference>
<keyword evidence="3" id="KW-1185">Reference proteome</keyword>
<proteinExistence type="predicted"/>
<dbReference type="Proteomes" id="UP000094285">
    <property type="component" value="Unassembled WGS sequence"/>
</dbReference>
<evidence type="ECO:0000313" key="3">
    <source>
        <dbReference type="Proteomes" id="UP000094285"/>
    </source>
</evidence>
<dbReference type="AlphaFoldDB" id="A0A1E4SMN6"/>
<evidence type="ECO:0008006" key="4">
    <source>
        <dbReference type="Google" id="ProtNLM"/>
    </source>
</evidence>
<dbReference type="GeneID" id="30980493"/>
<feature type="chain" id="PRO_5009162869" description="Secreted protein" evidence="1">
    <location>
        <begin position="20"/>
        <end position="135"/>
    </location>
</feature>
<reference evidence="3" key="1">
    <citation type="submission" date="2016-05" db="EMBL/GenBank/DDBJ databases">
        <title>Comparative genomics of biotechnologically important yeasts.</title>
        <authorList>
            <consortium name="DOE Joint Genome Institute"/>
            <person name="Riley R."/>
            <person name="Haridas S."/>
            <person name="Wolfe K.H."/>
            <person name="Lopes M.R."/>
            <person name="Hittinger C.T."/>
            <person name="Goker M."/>
            <person name="Salamov A."/>
            <person name="Wisecaver J."/>
            <person name="Long T.M."/>
            <person name="Aerts A.L."/>
            <person name="Barry K."/>
            <person name="Choi C."/>
            <person name="Clum A."/>
            <person name="Coughlan A.Y."/>
            <person name="Deshpande S."/>
            <person name="Douglass A.P."/>
            <person name="Hanson S.J."/>
            <person name="Klenk H.-P."/>
            <person name="Labutti K."/>
            <person name="Lapidus A."/>
            <person name="Lindquist E."/>
            <person name="Lipzen A."/>
            <person name="Meier-Kolthoff J.P."/>
            <person name="Ohm R.A."/>
            <person name="Otillar R.P."/>
            <person name="Pangilinan J."/>
            <person name="Peng Y."/>
            <person name="Rokas A."/>
            <person name="Rosa C.A."/>
            <person name="Scheuner C."/>
            <person name="Sibirny A.A."/>
            <person name="Slot J.C."/>
            <person name="Stielow J.B."/>
            <person name="Sun H."/>
            <person name="Kurtzman C.P."/>
            <person name="Blackwell M."/>
            <person name="Grigoriev I.V."/>
            <person name="Jeffries T.W."/>
        </authorList>
    </citation>
    <scope>NUCLEOTIDE SEQUENCE [LARGE SCALE GENOMIC DNA]</scope>
    <source>
        <strain evidence="3">NRRL Y-17324</strain>
    </source>
</reference>
<evidence type="ECO:0000256" key="1">
    <source>
        <dbReference type="SAM" id="SignalP"/>
    </source>
</evidence>
<gene>
    <name evidence="2" type="ORF">CANTADRAFT_171080</name>
</gene>
<keyword evidence="1" id="KW-0732">Signal</keyword>
<organism evidence="2 3">
    <name type="scientific">Suhomyces tanzawaensis NRRL Y-17324</name>
    <dbReference type="NCBI Taxonomy" id="984487"/>
    <lineage>
        <taxon>Eukaryota</taxon>
        <taxon>Fungi</taxon>
        <taxon>Dikarya</taxon>
        <taxon>Ascomycota</taxon>
        <taxon>Saccharomycotina</taxon>
        <taxon>Pichiomycetes</taxon>
        <taxon>Debaryomycetaceae</taxon>
        <taxon>Suhomyces</taxon>
    </lineage>
</organism>
<sequence length="135" mass="15458">MRWRCWRWWMWFMARDARGNGYVMGRAVNRERKGTEGKWCSQLGTERAVNWDLIGGQNGLHGFGTHGLQEHATMDVLPRRPEDVWHKATIFAPNGREQSTQLATITVEQTAPIRHTSSALSLTEPTQLEYCSMGV</sequence>
<dbReference type="RefSeq" id="XP_020065877.1">
    <property type="nucleotide sequence ID" value="XM_020206356.1"/>
</dbReference>
<evidence type="ECO:0000313" key="2">
    <source>
        <dbReference type="EMBL" id="ODV80755.1"/>
    </source>
</evidence>
<accession>A0A1E4SMN6</accession>
<name>A0A1E4SMN6_9ASCO</name>